<evidence type="ECO:0000256" key="1">
    <source>
        <dbReference type="SAM" id="MobiDB-lite"/>
    </source>
</evidence>
<evidence type="ECO:0000313" key="2">
    <source>
        <dbReference type="EMBL" id="CAE0478562.1"/>
    </source>
</evidence>
<name>A0A7S3QJ38_9STRA</name>
<gene>
    <name evidence="2" type="ORF">CDEB00056_LOCUS23415</name>
</gene>
<protein>
    <recommendedName>
        <fullName evidence="3">F-box domain-containing protein</fullName>
    </recommendedName>
</protein>
<evidence type="ECO:0008006" key="3">
    <source>
        <dbReference type="Google" id="ProtNLM"/>
    </source>
</evidence>
<proteinExistence type="predicted"/>
<sequence>MRHSLHNRYQSDQRKREKEEMQDYLHKAKRPRIDSEAKITDVTRESIAEDDRRSLLNRASLSRVCFKVPIDNLCGGIIRNIYSMMNDPRDIWNFSRCNKRLRDLVDYRSVIRAATFNSVLDKKEAPIKSLGRITRCLDRNIIFVPSPQRLLRLMIGSRCEMGSNCWSYNRVNDAAPIVRNCRESSLFICTECANNTHSSLRDRSHAAFVQKQMYQLRSETRTQVSYQPPNIPMHEHSAGGDAVGYYFSVRDLKQMAATVFTKKDTPELERKRKEFLATQANTRISTDPNRESRLKIIDTIHEAIDDSKALHDRIKAIKRTQDIGRFSLKQERYRAVHTKIAGLIGDVEWKEDALECSWGTYCKFEVAEYKCPLVDNILKPLISAPSSATKTRITAAADRISEQFNMIQQSGFFDYEYLSQDDPYENAIRNYAIENFNRSQICSSLQEKHLVHLHQGRPSDAIADLFQGHSYFRDAFLPLIDAESCTEVFTPIDFLKYASELWNNLVFPRHELSRDMTGMKQFIKHIIGVFDQHKSFILRYLSHDRTLAFLTDDVEFEPRHGLSRAEIVRRCLIRANTQDPSSFLGTPFWKLLTLHHSVHGNPEAQMLSDDTAYKFSSLDRSSWNHYGDNSGQI</sequence>
<dbReference type="EMBL" id="HBIO01030568">
    <property type="protein sequence ID" value="CAE0478562.1"/>
    <property type="molecule type" value="Transcribed_RNA"/>
</dbReference>
<dbReference type="AlphaFoldDB" id="A0A7S3QJ38"/>
<feature type="region of interest" description="Disordered" evidence="1">
    <location>
        <begin position="1"/>
        <end position="27"/>
    </location>
</feature>
<accession>A0A7S3QJ38</accession>
<reference evidence="2" key="1">
    <citation type="submission" date="2021-01" db="EMBL/GenBank/DDBJ databases">
        <authorList>
            <person name="Corre E."/>
            <person name="Pelletier E."/>
            <person name="Niang G."/>
            <person name="Scheremetjew M."/>
            <person name="Finn R."/>
            <person name="Kale V."/>
            <person name="Holt S."/>
            <person name="Cochrane G."/>
            <person name="Meng A."/>
            <person name="Brown T."/>
            <person name="Cohen L."/>
        </authorList>
    </citation>
    <scope>NUCLEOTIDE SEQUENCE</scope>
    <source>
        <strain evidence="2">MM31A-1</strain>
    </source>
</reference>
<organism evidence="2">
    <name type="scientific">Chaetoceros debilis</name>
    <dbReference type="NCBI Taxonomy" id="122233"/>
    <lineage>
        <taxon>Eukaryota</taxon>
        <taxon>Sar</taxon>
        <taxon>Stramenopiles</taxon>
        <taxon>Ochrophyta</taxon>
        <taxon>Bacillariophyta</taxon>
        <taxon>Coscinodiscophyceae</taxon>
        <taxon>Chaetocerotophycidae</taxon>
        <taxon>Chaetocerotales</taxon>
        <taxon>Chaetocerotaceae</taxon>
        <taxon>Chaetoceros</taxon>
    </lineage>
</organism>
<feature type="compositionally biased region" description="Basic and acidic residues" evidence="1">
    <location>
        <begin position="9"/>
        <end position="27"/>
    </location>
</feature>